<dbReference type="InterPro" id="IPR010699">
    <property type="entry name" value="DUF1275"/>
</dbReference>
<feature type="transmembrane region" description="Helical" evidence="1">
    <location>
        <begin position="20"/>
        <end position="41"/>
    </location>
</feature>
<comment type="caution">
    <text evidence="2">The sequence shown here is derived from an EMBL/GenBank/DDBJ whole genome shotgun (WGS) entry which is preliminary data.</text>
</comment>
<dbReference type="RefSeq" id="WP_186924442.1">
    <property type="nucleotide sequence ID" value="NZ_JACOFW010000032.1"/>
</dbReference>
<evidence type="ECO:0000256" key="1">
    <source>
        <dbReference type="SAM" id="Phobius"/>
    </source>
</evidence>
<keyword evidence="3" id="KW-1185">Reference proteome</keyword>
<organism evidence="2 3">
    <name type="scientific">Undibacterium seohonense</name>
    <dbReference type="NCBI Taxonomy" id="1344950"/>
    <lineage>
        <taxon>Bacteria</taxon>
        <taxon>Pseudomonadati</taxon>
        <taxon>Pseudomonadota</taxon>
        <taxon>Betaproteobacteria</taxon>
        <taxon>Burkholderiales</taxon>
        <taxon>Oxalobacteraceae</taxon>
        <taxon>Undibacterium</taxon>
    </lineage>
</organism>
<keyword evidence="1" id="KW-1133">Transmembrane helix</keyword>
<evidence type="ECO:0000313" key="3">
    <source>
        <dbReference type="Proteomes" id="UP000648257"/>
    </source>
</evidence>
<sequence length="243" mass="26180">MPKHYLAKLTSPKRSPKANLHLGVTLCWIAGALNAGGFLAVGEYTSHMTGLLSSAADNLILGRTMPAIAALFMLLSFVCGAATTALIINYAKRNFARFIYAPVLLLEAILLLIFGMLGRGLLQHAMITVSFTAILLCFMMGLQNALITKISHAEIRTTHVTGLVTDIGIELGKLLYWNRDVKHGEEMMVIVNRQKLKLHLQLVTSFALGAVMGAAGFKYFGFIATVPLALALVALALAPVITD</sequence>
<dbReference type="Pfam" id="PF06912">
    <property type="entry name" value="DUF1275"/>
    <property type="match status" value="1"/>
</dbReference>
<keyword evidence="1" id="KW-0472">Membrane</keyword>
<feature type="transmembrane region" description="Helical" evidence="1">
    <location>
        <begin position="67"/>
        <end position="91"/>
    </location>
</feature>
<feature type="transmembrane region" description="Helical" evidence="1">
    <location>
        <begin position="124"/>
        <end position="142"/>
    </location>
</feature>
<accession>A0ABR6XAN7</accession>
<keyword evidence="1" id="KW-0812">Transmembrane</keyword>
<dbReference type="PANTHER" id="PTHR37314:SF4">
    <property type="entry name" value="UPF0700 TRANSMEMBRANE PROTEIN YOAK"/>
    <property type="match status" value="1"/>
</dbReference>
<dbReference type="Proteomes" id="UP000648257">
    <property type="component" value="Unassembled WGS sequence"/>
</dbReference>
<evidence type="ECO:0000313" key="2">
    <source>
        <dbReference type="EMBL" id="MBC3809384.1"/>
    </source>
</evidence>
<feature type="transmembrane region" description="Helical" evidence="1">
    <location>
        <begin position="222"/>
        <end position="241"/>
    </location>
</feature>
<dbReference type="EMBL" id="JACOFW010000032">
    <property type="protein sequence ID" value="MBC3809384.1"/>
    <property type="molecule type" value="Genomic_DNA"/>
</dbReference>
<feature type="transmembrane region" description="Helical" evidence="1">
    <location>
        <begin position="98"/>
        <end position="118"/>
    </location>
</feature>
<dbReference type="PANTHER" id="PTHR37314">
    <property type="entry name" value="SLR0142 PROTEIN"/>
    <property type="match status" value="1"/>
</dbReference>
<reference evidence="2 3" key="1">
    <citation type="submission" date="2020-08" db="EMBL/GenBank/DDBJ databases">
        <title>Novel species isolated from subtropical streams in China.</title>
        <authorList>
            <person name="Lu H."/>
        </authorList>
    </citation>
    <scope>NUCLEOTIDE SEQUENCE [LARGE SCALE GENOMIC DNA]</scope>
    <source>
        <strain evidence="2 3">KACC 16656</strain>
    </source>
</reference>
<feature type="transmembrane region" description="Helical" evidence="1">
    <location>
        <begin position="198"/>
        <end position="216"/>
    </location>
</feature>
<name>A0ABR6XAN7_9BURK</name>
<gene>
    <name evidence="2" type="ORF">H8K52_18745</name>
</gene>
<proteinExistence type="predicted"/>
<protein>
    <submittedName>
        <fullName evidence="2">DUF1275 domain-containing protein</fullName>
    </submittedName>
</protein>